<dbReference type="AlphaFoldDB" id="A0A2W2G5Z5"/>
<keyword evidence="1" id="KW-1133">Transmembrane helix</keyword>
<reference evidence="2 3" key="1">
    <citation type="submission" date="2018-01" db="EMBL/GenBank/DDBJ databases">
        <title>Draft genome sequence of Sphaerisporangium sp. 7K107.</title>
        <authorList>
            <person name="Sahin N."/>
            <person name="Saygin H."/>
            <person name="Ay H."/>
        </authorList>
    </citation>
    <scope>NUCLEOTIDE SEQUENCE [LARGE SCALE GENOMIC DNA]</scope>
    <source>
        <strain evidence="2 3">7K107</strain>
    </source>
</reference>
<feature type="transmembrane region" description="Helical" evidence="1">
    <location>
        <begin position="49"/>
        <end position="69"/>
    </location>
</feature>
<name>A0A2W2G5Z5_9ACTN</name>
<comment type="caution">
    <text evidence="2">The sequence shown here is derived from an EMBL/GenBank/DDBJ whole genome shotgun (WGS) entry which is preliminary data.</text>
</comment>
<organism evidence="2 3">
    <name type="scientific">Spongiactinospora gelatinilytica</name>
    <dbReference type="NCBI Taxonomy" id="2666298"/>
    <lineage>
        <taxon>Bacteria</taxon>
        <taxon>Bacillati</taxon>
        <taxon>Actinomycetota</taxon>
        <taxon>Actinomycetes</taxon>
        <taxon>Streptosporangiales</taxon>
        <taxon>Streptosporangiaceae</taxon>
        <taxon>Spongiactinospora</taxon>
    </lineage>
</organism>
<evidence type="ECO:0000256" key="1">
    <source>
        <dbReference type="SAM" id="Phobius"/>
    </source>
</evidence>
<dbReference type="RefSeq" id="WP_111168211.1">
    <property type="nucleotide sequence ID" value="NZ_POUA01000108.1"/>
</dbReference>
<gene>
    <name evidence="2" type="ORF">C1I98_15735</name>
</gene>
<accession>A0A2W2G5Z5</accession>
<proteinExistence type="predicted"/>
<evidence type="ECO:0000313" key="3">
    <source>
        <dbReference type="Proteomes" id="UP000248544"/>
    </source>
</evidence>
<keyword evidence="1" id="KW-0472">Membrane</keyword>
<sequence length="78" mass="8048">MAVSWVVLGAFLVIDLLAEFRLVEGGVLDLSPFIHVPALLLDAGPAQTGPLAVLTLVAAAMAAAGLALLRRRDLMPSA</sequence>
<dbReference type="Proteomes" id="UP000248544">
    <property type="component" value="Unassembled WGS sequence"/>
</dbReference>
<protein>
    <submittedName>
        <fullName evidence="2">Uncharacterized protein</fullName>
    </submittedName>
</protein>
<dbReference type="EMBL" id="POUA01000108">
    <property type="protein sequence ID" value="PZG45316.1"/>
    <property type="molecule type" value="Genomic_DNA"/>
</dbReference>
<keyword evidence="1" id="KW-0812">Transmembrane</keyword>
<keyword evidence="3" id="KW-1185">Reference proteome</keyword>
<evidence type="ECO:0000313" key="2">
    <source>
        <dbReference type="EMBL" id="PZG45316.1"/>
    </source>
</evidence>